<dbReference type="AlphaFoldDB" id="A0A8S0XVL6"/>
<dbReference type="InterPro" id="IPR001243">
    <property type="entry name" value="Rusticyanin"/>
</dbReference>
<feature type="binding site" evidence="3">
    <location>
        <position position="257"/>
    </location>
    <ligand>
        <name>Cu cation</name>
        <dbReference type="ChEBI" id="CHEBI:23378"/>
    </ligand>
</feature>
<accession>A0A8S0XVL6</accession>
<feature type="chain" id="PRO_5035908699" evidence="5">
    <location>
        <begin position="27"/>
        <end position="331"/>
    </location>
</feature>
<evidence type="ECO:0000313" key="6">
    <source>
        <dbReference type="EMBL" id="CAA7600447.1"/>
    </source>
</evidence>
<organism evidence="6">
    <name type="scientific">Acididesulfobacillus acetoxydans</name>
    <dbReference type="NCBI Taxonomy" id="1561005"/>
    <lineage>
        <taxon>Bacteria</taxon>
        <taxon>Bacillati</taxon>
        <taxon>Bacillota</taxon>
        <taxon>Clostridia</taxon>
        <taxon>Eubacteriales</taxon>
        <taxon>Peptococcaceae</taxon>
        <taxon>Acididesulfobacillus</taxon>
    </lineage>
</organism>
<reference evidence="6" key="2">
    <citation type="submission" date="2020-01" db="EMBL/GenBank/DDBJ databases">
        <authorList>
            <person name="Hornung B."/>
        </authorList>
    </citation>
    <scope>NUCLEOTIDE SEQUENCE</scope>
    <source>
        <strain evidence="6">PacBioINE</strain>
    </source>
</reference>
<feature type="binding site" evidence="3">
    <location>
        <position position="324"/>
    </location>
    <ligand>
        <name>Cu cation</name>
        <dbReference type="ChEBI" id="CHEBI:23378"/>
    </ligand>
</feature>
<evidence type="ECO:0000256" key="1">
    <source>
        <dbReference type="ARBA" id="ARBA00022723"/>
    </source>
</evidence>
<feature type="compositionally biased region" description="Low complexity" evidence="4">
    <location>
        <begin position="81"/>
        <end position="95"/>
    </location>
</feature>
<feature type="signal peptide" evidence="5">
    <location>
        <begin position="1"/>
        <end position="26"/>
    </location>
</feature>
<keyword evidence="8" id="KW-1185">Reference proteome</keyword>
<keyword evidence="2 3" id="KW-0186">Copper</keyword>
<evidence type="ECO:0000256" key="5">
    <source>
        <dbReference type="SAM" id="SignalP"/>
    </source>
</evidence>
<dbReference type="Proteomes" id="UP001071230">
    <property type="component" value="Unassembled WGS sequence"/>
</dbReference>
<evidence type="ECO:0000256" key="4">
    <source>
        <dbReference type="SAM" id="MobiDB-lite"/>
    </source>
</evidence>
<dbReference type="InterPro" id="IPR028871">
    <property type="entry name" value="BlueCu_1_BS"/>
</dbReference>
<dbReference type="GO" id="GO:0005507">
    <property type="term" value="F:copper ion binding"/>
    <property type="evidence" value="ECO:0007669"/>
    <property type="project" value="InterPro"/>
</dbReference>
<dbReference type="Gene3D" id="2.60.40.420">
    <property type="entry name" value="Cupredoxins - blue copper proteins"/>
    <property type="match status" value="1"/>
</dbReference>
<reference evidence="7" key="1">
    <citation type="submission" date="2014-11" db="EMBL/GenBank/DDBJ databases">
        <authorList>
            <person name="Hornung B.V."/>
        </authorList>
    </citation>
    <scope>NUCLEOTIDE SEQUENCE</scope>
    <source>
        <strain evidence="7">INE</strain>
    </source>
</reference>
<dbReference type="KEGG" id="aacx:DEACI_1100"/>
<dbReference type="PRINTS" id="PR00158">
    <property type="entry name" value="RUSTICYANIN"/>
</dbReference>
<dbReference type="PROSITE" id="PS00196">
    <property type="entry name" value="COPPER_BLUE"/>
    <property type="match status" value="1"/>
</dbReference>
<feature type="region of interest" description="Disordered" evidence="4">
    <location>
        <begin position="81"/>
        <end position="120"/>
    </location>
</feature>
<dbReference type="GO" id="GO:0009055">
    <property type="term" value="F:electron transfer activity"/>
    <property type="evidence" value="ECO:0007669"/>
    <property type="project" value="InterPro"/>
</dbReference>
<proteinExistence type="predicted"/>
<gene>
    <name evidence="7" type="ORF">DEACI_1030</name>
    <name evidence="6" type="ORF">DEACI_1100</name>
</gene>
<comment type="cofactor">
    <cofactor evidence="3">
        <name>Cu cation</name>
        <dbReference type="ChEBI" id="CHEBI:23378"/>
    </cofactor>
    <text evidence="3">Binds 1 copper ion per subunit.</text>
</comment>
<dbReference type="Proteomes" id="UP000836597">
    <property type="component" value="Chromosome"/>
</dbReference>
<evidence type="ECO:0000256" key="3">
    <source>
        <dbReference type="PIRSR" id="PIRSR601243-1"/>
    </source>
</evidence>
<evidence type="ECO:0000256" key="2">
    <source>
        <dbReference type="ARBA" id="ARBA00023008"/>
    </source>
</evidence>
<sequence length="331" mass="33296">MIIMKKIWIAGLSLAGILAVSGTAAALTSGHTAGPSGLHTSSFTPASAATSRYSSSGGASRSIVPAVAAGADTPTAAAAAAQSTAVTQSPSSAAALPPGKSTPPVPENSGVAPTPPSVPSAGNQYPYGPGMMGGYGSANGSWGYGMMGGYRASGSADGSWGYGMMGGLFHGANYSSAFTDQTDATNDIKASLVNATVDKSANTITYAGSSVKIVMLGGPQNADGKFVIDGLINPTLNIPEGANVTLEFINQDSGMPHGVEITTATPPYAYMSMMQGGIYPGAFIQPLPPATAAKYPAVTTSFNAKQAGTFYYICQFPGHAEKGMYGKIVIH</sequence>
<name>A0A8S0XVL6_9FIRM</name>
<evidence type="ECO:0000313" key="8">
    <source>
        <dbReference type="Proteomes" id="UP001071230"/>
    </source>
</evidence>
<evidence type="ECO:0000313" key="7">
    <source>
        <dbReference type="EMBL" id="CEJ06581.1"/>
    </source>
</evidence>
<keyword evidence="1 3" id="KW-0479">Metal-binding</keyword>
<feature type="binding site" evidence="3">
    <location>
        <position position="319"/>
    </location>
    <ligand>
        <name>Cu cation</name>
        <dbReference type="ChEBI" id="CHEBI:23378"/>
    </ligand>
</feature>
<dbReference type="EMBL" id="LR746496">
    <property type="protein sequence ID" value="CAA7600447.1"/>
    <property type="molecule type" value="Genomic_DNA"/>
</dbReference>
<protein>
    <submittedName>
        <fullName evidence="6">Cupredoxin</fullName>
    </submittedName>
    <submittedName>
        <fullName evidence="7">Rusticyanin</fullName>
    </submittedName>
</protein>
<dbReference type="InterPro" id="IPR033138">
    <property type="entry name" value="Cu_oxidase_CS"/>
</dbReference>
<dbReference type="EMBL" id="CDGJ01000032">
    <property type="protein sequence ID" value="CEJ06581.1"/>
    <property type="molecule type" value="Genomic_DNA"/>
</dbReference>
<keyword evidence="5" id="KW-0732">Signal</keyword>
<feature type="binding site" evidence="3">
    <location>
        <position position="314"/>
    </location>
    <ligand>
        <name>Cu cation</name>
        <dbReference type="ChEBI" id="CHEBI:23378"/>
    </ligand>
</feature>
<dbReference type="SUPFAM" id="SSF49503">
    <property type="entry name" value="Cupredoxins"/>
    <property type="match status" value="1"/>
</dbReference>
<dbReference type="InterPro" id="IPR008972">
    <property type="entry name" value="Cupredoxin"/>
</dbReference>
<dbReference type="PROSITE" id="PS00079">
    <property type="entry name" value="MULTICOPPER_OXIDASE1"/>
    <property type="match status" value="1"/>
</dbReference>